<proteinExistence type="predicted"/>
<evidence type="ECO:0000256" key="1">
    <source>
        <dbReference type="SAM" id="Phobius"/>
    </source>
</evidence>
<feature type="transmembrane region" description="Helical" evidence="1">
    <location>
        <begin position="38"/>
        <end position="58"/>
    </location>
</feature>
<dbReference type="EMBL" id="CP031158">
    <property type="protein sequence ID" value="AXG98920.1"/>
    <property type="molecule type" value="Genomic_DNA"/>
</dbReference>
<keyword evidence="1" id="KW-1133">Transmembrane helix</keyword>
<accession>A0A345IGU8</accession>
<dbReference type="KEGG" id="dwu:DVJ83_06815"/>
<sequence>MLRAAFWMTALLLVPLGLLLYFLSGDLASIAGISPLWLARVSGGLLLAWGLFQLFASARPDAAKVGGLVAGNLLTVATLLPALLRLQASLQPSLRLLLWVVVGWLGLAALLALLSTPLGRRGGEAGVR</sequence>
<organism evidence="2 3">
    <name type="scientific">Deinococcus wulumuqiensis</name>
    <dbReference type="NCBI Taxonomy" id="980427"/>
    <lineage>
        <taxon>Bacteria</taxon>
        <taxon>Thermotogati</taxon>
        <taxon>Deinococcota</taxon>
        <taxon>Deinococci</taxon>
        <taxon>Deinococcales</taxon>
        <taxon>Deinococcaceae</taxon>
        <taxon>Deinococcus</taxon>
    </lineage>
</organism>
<reference evidence="2 3" key="1">
    <citation type="submission" date="2018-07" db="EMBL/GenBank/DDBJ databases">
        <title>Complete Genome and Methylome Analysis of Deinococcus wulumuqiensis NEB 479.</title>
        <authorList>
            <person name="Fomenkov A."/>
            <person name="Luyten Y."/>
            <person name="Vincze T."/>
            <person name="Anton B.P."/>
            <person name="Clark T."/>
            <person name="Roberts R.J."/>
            <person name="Morgan R.D."/>
        </authorList>
    </citation>
    <scope>NUCLEOTIDE SEQUENCE [LARGE SCALE GENOMIC DNA]</scope>
    <source>
        <strain evidence="2 3">NEB 479</strain>
    </source>
</reference>
<gene>
    <name evidence="2" type="ORF">DVJ83_06815</name>
</gene>
<dbReference type="AlphaFoldDB" id="A0A345IGU8"/>
<feature type="transmembrane region" description="Helical" evidence="1">
    <location>
        <begin position="65"/>
        <end position="84"/>
    </location>
</feature>
<dbReference type="RefSeq" id="WP_114671849.1">
    <property type="nucleotide sequence ID" value="NZ_CP031158.1"/>
</dbReference>
<keyword evidence="1" id="KW-0472">Membrane</keyword>
<dbReference type="STRING" id="1288484.GCA_000348665_00092"/>
<feature type="transmembrane region" description="Helical" evidence="1">
    <location>
        <begin position="96"/>
        <end position="114"/>
    </location>
</feature>
<keyword evidence="1" id="KW-0812">Transmembrane</keyword>
<name>A0A345IGU8_9DEIO</name>
<evidence type="ECO:0000313" key="2">
    <source>
        <dbReference type="EMBL" id="AXG98920.1"/>
    </source>
</evidence>
<protein>
    <submittedName>
        <fullName evidence="2">Uncharacterized protein</fullName>
    </submittedName>
</protein>
<evidence type="ECO:0000313" key="3">
    <source>
        <dbReference type="Proteomes" id="UP000253744"/>
    </source>
</evidence>
<dbReference type="Proteomes" id="UP000253744">
    <property type="component" value="Chromosome"/>
</dbReference>